<sequence>MLAIEAFLNVVERDEFVEGHEVLEVEWHRLKKLPEHTDEAKILKGLINASTALALACKGKKEGALRVWQTYEKYAPLIASTPSSLTARYEEAQALLLRKYVLYM</sequence>
<dbReference type="RefSeq" id="WP_069477062.1">
    <property type="nucleotide sequence ID" value="NZ_CP017111.1"/>
</dbReference>
<proteinExistence type="predicted"/>
<dbReference type="InterPro" id="IPR023203">
    <property type="entry name" value="TTHA0068_sf"/>
</dbReference>
<reference evidence="2" key="1">
    <citation type="submission" date="2016-08" db="EMBL/GenBank/DDBJ databases">
        <title>Complete genome sequence of the organohalide-respiring Epsilonproteobacterium Sulfurospirillum halorespirans.</title>
        <authorList>
            <person name="Goris T."/>
            <person name="Zimmermann J."/>
            <person name="Schenz B."/>
            <person name="Lemos M."/>
            <person name="Hackermueller J."/>
            <person name="Diekert G."/>
        </authorList>
    </citation>
    <scope>NUCLEOTIDE SEQUENCE [LARGE SCALE GENOMIC DNA]</scope>
    <source>
        <strain>DSM 13726</strain>
        <strain evidence="2">PCE-M2</strain>
    </source>
</reference>
<dbReference type="SUPFAM" id="SSF140663">
    <property type="entry name" value="TTHA0068-like"/>
    <property type="match status" value="1"/>
</dbReference>
<name>A0A1D7TGV0_9BACT</name>
<dbReference type="EMBL" id="CP017111">
    <property type="protein sequence ID" value="AOO64094.1"/>
    <property type="molecule type" value="Genomic_DNA"/>
</dbReference>
<dbReference type="PATRIC" id="fig|1193502.14.peg.302"/>
<evidence type="ECO:0000313" key="2">
    <source>
        <dbReference type="Proteomes" id="UP000094609"/>
    </source>
</evidence>
<protein>
    <submittedName>
        <fullName evidence="1">Uncharacterized protein</fullName>
    </submittedName>
</protein>
<dbReference type="AlphaFoldDB" id="A0A1D7TGV0"/>
<evidence type="ECO:0000313" key="1">
    <source>
        <dbReference type="EMBL" id="AOO64094.1"/>
    </source>
</evidence>
<gene>
    <name evidence="1" type="ORF">SHALO_0297</name>
</gene>
<organism evidence="1 2">
    <name type="scientific">Sulfurospirillum halorespirans DSM 13726</name>
    <dbReference type="NCBI Taxonomy" id="1193502"/>
    <lineage>
        <taxon>Bacteria</taxon>
        <taxon>Pseudomonadati</taxon>
        <taxon>Campylobacterota</taxon>
        <taxon>Epsilonproteobacteria</taxon>
        <taxon>Campylobacterales</taxon>
        <taxon>Sulfurospirillaceae</taxon>
        <taxon>Sulfurospirillum</taxon>
    </lineage>
</organism>
<dbReference type="Gene3D" id="1.10.3450.10">
    <property type="entry name" value="TTHA0068-like"/>
    <property type="match status" value="1"/>
</dbReference>
<dbReference type="InterPro" id="IPR005500">
    <property type="entry name" value="DUF309"/>
</dbReference>
<dbReference type="KEGG" id="shal:SHALO_0297"/>
<dbReference type="STRING" id="1193502.SHALO_0297"/>
<dbReference type="Pfam" id="PF03745">
    <property type="entry name" value="DUF309"/>
    <property type="match status" value="1"/>
</dbReference>
<accession>A0A1D7TGV0</accession>
<dbReference type="Proteomes" id="UP000094609">
    <property type="component" value="Chromosome"/>
</dbReference>
<keyword evidence="2" id="KW-1185">Reference proteome</keyword>